<evidence type="ECO:0000313" key="2">
    <source>
        <dbReference type="EMBL" id="SDH99115.1"/>
    </source>
</evidence>
<dbReference type="EMBL" id="FNEB01000001">
    <property type="protein sequence ID" value="SDH99115.1"/>
    <property type="molecule type" value="Genomic_DNA"/>
</dbReference>
<name>A0A1G8GXG5_9RHOB</name>
<dbReference type="OrthoDB" id="7720278at2"/>
<dbReference type="Proteomes" id="UP000199340">
    <property type="component" value="Unassembled WGS sequence"/>
</dbReference>
<proteinExistence type="predicted"/>
<evidence type="ECO:0008006" key="4">
    <source>
        <dbReference type="Google" id="ProtNLM"/>
    </source>
</evidence>
<feature type="signal peptide" evidence="1">
    <location>
        <begin position="1"/>
        <end position="21"/>
    </location>
</feature>
<sequence length="214" mass="23062">MKQILLSLGASLALLPVAANAEGINLSGGVAVATSYDLTTDSNTEAEYPLSFYMQAEKNGFYGQLWFGTLPSGLSPDKFEMDLILGWGTEFSNGVGLDLSYAAYFLDDSGYDTAELIAVLSYGLTDSLAGSFEVGYDVENDETYAELGLDYALTDRWSLQGLIGTETAGDSTYYELGATYSVSDEVAFNILYEDDDTTGNDGLLTFTLSYDFSL</sequence>
<dbReference type="STRING" id="490829.SAMN05421850_101265"/>
<accession>A0A1G8GXG5</accession>
<dbReference type="AlphaFoldDB" id="A0A1G8GXG5"/>
<dbReference type="RefSeq" id="WP_090025732.1">
    <property type="nucleotide sequence ID" value="NZ_FNEB01000001.1"/>
</dbReference>
<keyword evidence="1" id="KW-0732">Signal</keyword>
<gene>
    <name evidence="2" type="ORF">SAMN05421850_101265</name>
</gene>
<reference evidence="2 3" key="1">
    <citation type="submission" date="2016-10" db="EMBL/GenBank/DDBJ databases">
        <authorList>
            <person name="de Groot N.N."/>
        </authorList>
    </citation>
    <scope>NUCLEOTIDE SEQUENCE [LARGE SCALE GENOMIC DNA]</scope>
    <source>
        <strain evidence="2 3">DSM 28010</strain>
    </source>
</reference>
<evidence type="ECO:0000313" key="3">
    <source>
        <dbReference type="Proteomes" id="UP000199340"/>
    </source>
</evidence>
<feature type="chain" id="PRO_5011735740" description="Porin" evidence="1">
    <location>
        <begin position="22"/>
        <end position="214"/>
    </location>
</feature>
<protein>
    <recommendedName>
        <fullName evidence="4">Porin</fullName>
    </recommendedName>
</protein>
<evidence type="ECO:0000256" key="1">
    <source>
        <dbReference type="SAM" id="SignalP"/>
    </source>
</evidence>
<organism evidence="2 3">
    <name type="scientific">Lutimaribacter saemankumensis</name>
    <dbReference type="NCBI Taxonomy" id="490829"/>
    <lineage>
        <taxon>Bacteria</taxon>
        <taxon>Pseudomonadati</taxon>
        <taxon>Pseudomonadota</taxon>
        <taxon>Alphaproteobacteria</taxon>
        <taxon>Rhodobacterales</taxon>
        <taxon>Roseobacteraceae</taxon>
        <taxon>Lutimaribacter</taxon>
    </lineage>
</organism>
<keyword evidence="3" id="KW-1185">Reference proteome</keyword>